<keyword evidence="3" id="KW-1185">Reference proteome</keyword>
<gene>
    <name evidence="2" type="ORF">JG688_00016670</name>
</gene>
<feature type="non-terminal residue" evidence="2">
    <location>
        <position position="1"/>
    </location>
</feature>
<protein>
    <submittedName>
        <fullName evidence="2">Uncharacterized protein</fullName>
    </submittedName>
</protein>
<dbReference type="Proteomes" id="UP000709295">
    <property type="component" value="Unassembled WGS sequence"/>
</dbReference>
<proteinExistence type="predicted"/>
<name>A0A8J5MCQ4_9STRA</name>
<dbReference type="EMBL" id="JAENGY010002159">
    <property type="protein sequence ID" value="KAG6945233.1"/>
    <property type="molecule type" value="Genomic_DNA"/>
</dbReference>
<organism evidence="2 3">
    <name type="scientific">Phytophthora aleatoria</name>
    <dbReference type="NCBI Taxonomy" id="2496075"/>
    <lineage>
        <taxon>Eukaryota</taxon>
        <taxon>Sar</taxon>
        <taxon>Stramenopiles</taxon>
        <taxon>Oomycota</taxon>
        <taxon>Peronosporomycetes</taxon>
        <taxon>Peronosporales</taxon>
        <taxon>Peronosporaceae</taxon>
        <taxon>Phytophthora</taxon>
    </lineage>
</organism>
<accession>A0A8J5MCQ4</accession>
<feature type="region of interest" description="Disordered" evidence="1">
    <location>
        <begin position="1"/>
        <end position="41"/>
    </location>
</feature>
<comment type="caution">
    <text evidence="2">The sequence shown here is derived from an EMBL/GenBank/DDBJ whole genome shotgun (WGS) entry which is preliminary data.</text>
</comment>
<evidence type="ECO:0000256" key="1">
    <source>
        <dbReference type="SAM" id="MobiDB-lite"/>
    </source>
</evidence>
<evidence type="ECO:0000313" key="2">
    <source>
        <dbReference type="EMBL" id="KAG6945233.1"/>
    </source>
</evidence>
<sequence length="302" mass="33786">MESTLRLVKTESKEAEDEELVRTQTEVETKTEVKEEPGMKDEVVAGSSAIWGQEPLTTERQEAALTREEAEVIATAVRTARISVVANAAVVNVVEEIAEASGGVKKEVVEELGTVKNDGKVCEATVTEGRSLEVEEEEEEFWDAVESVAENEGSVKTEVSVGSSTALDNTIAVVADPRTSYFLPKWKFWVKDLKPEEKAPLEDSVSANIVLPLEKEEVVAAVAEVIPRPSHFGHKAFRKEAIRRVAREAAYRMLKEVREEEVPPLCDKAPDLDWERLRWHEWVEVYFAENTIPIWGKLTKRA</sequence>
<evidence type="ECO:0000313" key="3">
    <source>
        <dbReference type="Proteomes" id="UP000709295"/>
    </source>
</evidence>
<dbReference type="AlphaFoldDB" id="A0A8J5MCQ4"/>
<feature type="compositionally biased region" description="Basic and acidic residues" evidence="1">
    <location>
        <begin position="25"/>
        <end position="41"/>
    </location>
</feature>
<reference evidence="2" key="1">
    <citation type="submission" date="2021-01" db="EMBL/GenBank/DDBJ databases">
        <title>Phytophthora aleatoria, a newly-described species from Pinus radiata is distinct from Phytophthora cactorum isolates based on comparative genomics.</title>
        <authorList>
            <person name="Mcdougal R."/>
            <person name="Panda P."/>
            <person name="Williams N."/>
            <person name="Studholme D.J."/>
        </authorList>
    </citation>
    <scope>NUCLEOTIDE SEQUENCE</scope>
    <source>
        <strain evidence="2">NZFS 4037</strain>
    </source>
</reference>